<name>A0ABX9ZTD7_9BURK</name>
<protein>
    <submittedName>
        <fullName evidence="3">Phosphatase PAP2 family protein</fullName>
    </submittedName>
</protein>
<evidence type="ECO:0000259" key="2">
    <source>
        <dbReference type="SMART" id="SM00014"/>
    </source>
</evidence>
<dbReference type="SUPFAM" id="SSF48317">
    <property type="entry name" value="Acid phosphatase/Vanadium-dependent haloperoxidase"/>
    <property type="match status" value="1"/>
</dbReference>
<dbReference type="Proteomes" id="UP000270216">
    <property type="component" value="Unassembled WGS sequence"/>
</dbReference>
<dbReference type="InterPro" id="IPR000326">
    <property type="entry name" value="PAP2/HPO"/>
</dbReference>
<feature type="transmembrane region" description="Helical" evidence="1">
    <location>
        <begin position="144"/>
        <end position="161"/>
    </location>
</feature>
<dbReference type="Pfam" id="PF01569">
    <property type="entry name" value="PAP2"/>
    <property type="match status" value="1"/>
</dbReference>
<organism evidence="3 4">
    <name type="scientific">Pandoraea apista</name>
    <dbReference type="NCBI Taxonomy" id="93218"/>
    <lineage>
        <taxon>Bacteria</taxon>
        <taxon>Pseudomonadati</taxon>
        <taxon>Pseudomonadota</taxon>
        <taxon>Betaproteobacteria</taxon>
        <taxon>Burkholderiales</taxon>
        <taxon>Burkholderiaceae</taxon>
        <taxon>Pandoraea</taxon>
    </lineage>
</organism>
<feature type="domain" description="Phosphatidic acid phosphatase type 2/haloperoxidase" evidence="2">
    <location>
        <begin position="147"/>
        <end position="268"/>
    </location>
</feature>
<evidence type="ECO:0000256" key="1">
    <source>
        <dbReference type="SAM" id="Phobius"/>
    </source>
</evidence>
<accession>A0ABX9ZTD7</accession>
<keyword evidence="1" id="KW-1133">Transmembrane helix</keyword>
<comment type="caution">
    <text evidence="3">The sequence shown here is derived from an EMBL/GenBank/DDBJ whole genome shotgun (WGS) entry which is preliminary data.</text>
</comment>
<feature type="transmembrane region" description="Helical" evidence="1">
    <location>
        <begin position="200"/>
        <end position="222"/>
    </location>
</feature>
<dbReference type="EMBL" id="RWHX01000005">
    <property type="protein sequence ID" value="RSK84744.1"/>
    <property type="molecule type" value="Genomic_DNA"/>
</dbReference>
<dbReference type="InterPro" id="IPR036938">
    <property type="entry name" value="PAP2/HPO_sf"/>
</dbReference>
<proteinExistence type="predicted"/>
<feature type="transmembrane region" description="Helical" evidence="1">
    <location>
        <begin position="229"/>
        <end position="247"/>
    </location>
</feature>
<keyword evidence="4" id="KW-1185">Reference proteome</keyword>
<reference evidence="3 4" key="1">
    <citation type="submission" date="2018-12" db="EMBL/GenBank/DDBJ databases">
        <title>Whole genome sequence of a Pandoraea apista isolate from a patient with cystic fibrosis.</title>
        <authorList>
            <person name="Kenna D.T."/>
            <person name="Turton J.F."/>
        </authorList>
    </citation>
    <scope>NUCLEOTIDE SEQUENCE [LARGE SCALE GENOMIC DNA]</scope>
    <source>
        <strain evidence="3 4">Pa13324</strain>
    </source>
</reference>
<evidence type="ECO:0000313" key="3">
    <source>
        <dbReference type="EMBL" id="RSK84744.1"/>
    </source>
</evidence>
<sequence>MPNGIQRGMHVPAAAFDVSPSAMAITLWQFRLASTPNSCPRIMNEPTPNSRPETWQAPGASLASLASRPCLRNAWLSALACLVLALAAIPWIDRPVVDFVHVHTQGTRWIERVAELPSPLFVLAWPTFVIVGVVFVWRRQLPAWAATVWLAAGAVGVGSVLKQGLKFVFGRTWPATWIHENPSYLRDGVFEFRLLGGDGAAYASFPSGHLTVMLAFATVLALRHRVLRWPCAVAVALTGFGQIAAAYHWTSDALAGAALGIAVGAAFVAAWQRWGSRPGA</sequence>
<gene>
    <name evidence="3" type="ORF">EJE83_04960</name>
</gene>
<feature type="transmembrane region" description="Helical" evidence="1">
    <location>
        <begin position="118"/>
        <end position="137"/>
    </location>
</feature>
<keyword evidence="1" id="KW-0472">Membrane</keyword>
<keyword evidence="1" id="KW-0812">Transmembrane</keyword>
<dbReference type="Gene3D" id="1.20.144.10">
    <property type="entry name" value="Phosphatidic acid phosphatase type 2/haloperoxidase"/>
    <property type="match status" value="1"/>
</dbReference>
<feature type="transmembrane region" description="Helical" evidence="1">
    <location>
        <begin position="74"/>
        <end position="92"/>
    </location>
</feature>
<dbReference type="SMART" id="SM00014">
    <property type="entry name" value="acidPPc"/>
    <property type="match status" value="1"/>
</dbReference>
<feature type="transmembrane region" description="Helical" evidence="1">
    <location>
        <begin position="253"/>
        <end position="271"/>
    </location>
</feature>
<evidence type="ECO:0000313" key="4">
    <source>
        <dbReference type="Proteomes" id="UP000270216"/>
    </source>
</evidence>